<comment type="caution">
    <text evidence="1">The sequence shown here is derived from an EMBL/GenBank/DDBJ whole genome shotgun (WGS) entry which is preliminary data.</text>
</comment>
<gene>
    <name evidence="1" type="ORF">LTR36_005019</name>
</gene>
<sequence length="192" mass="21966">MAAASVPACPLLELPAELRNEIYRCTLVEAGGDIRIKKESFHEPALLYASKQVRSEALPVFYGKNTFDLFIVNFDSSVGVLWHKKARKLAKLHKVHVEARLSTACNPNWSNLMLWLQRYHAREVLSSLNTRVVGNRMGDDEKITLLAQMFDTAKEFRDMPWARVEKNLLGFRRLLKLQHKDWAKADEVATSS</sequence>
<name>A0AAV9JX73_9PEZI</name>
<dbReference type="EMBL" id="JAVFHQ010000003">
    <property type="protein sequence ID" value="KAK4549718.1"/>
    <property type="molecule type" value="Genomic_DNA"/>
</dbReference>
<dbReference type="PANTHER" id="PTHR42085">
    <property type="entry name" value="F-BOX DOMAIN-CONTAINING PROTEIN"/>
    <property type="match status" value="1"/>
</dbReference>
<reference evidence="1 2" key="1">
    <citation type="submission" date="2021-11" db="EMBL/GenBank/DDBJ databases">
        <title>Black yeast isolated from Biological Soil Crust.</title>
        <authorList>
            <person name="Kurbessoian T."/>
        </authorList>
    </citation>
    <scope>NUCLEOTIDE SEQUENCE [LARGE SCALE GENOMIC DNA]</scope>
    <source>
        <strain evidence="1 2">CCFEE 5522</strain>
    </source>
</reference>
<accession>A0AAV9JX73</accession>
<evidence type="ECO:0000313" key="2">
    <source>
        <dbReference type="Proteomes" id="UP001324427"/>
    </source>
</evidence>
<dbReference type="AlphaFoldDB" id="A0AAV9JX73"/>
<organism evidence="1 2">
    <name type="scientific">Oleoguttula mirabilis</name>
    <dbReference type="NCBI Taxonomy" id="1507867"/>
    <lineage>
        <taxon>Eukaryota</taxon>
        <taxon>Fungi</taxon>
        <taxon>Dikarya</taxon>
        <taxon>Ascomycota</taxon>
        <taxon>Pezizomycotina</taxon>
        <taxon>Dothideomycetes</taxon>
        <taxon>Dothideomycetidae</taxon>
        <taxon>Mycosphaerellales</taxon>
        <taxon>Teratosphaeriaceae</taxon>
        <taxon>Oleoguttula</taxon>
    </lineage>
</organism>
<keyword evidence="2" id="KW-1185">Reference proteome</keyword>
<dbReference type="PANTHER" id="PTHR42085:SF2">
    <property type="entry name" value="F-BOX DOMAIN-CONTAINING PROTEIN"/>
    <property type="match status" value="1"/>
</dbReference>
<dbReference type="InterPro" id="IPR038883">
    <property type="entry name" value="AN11006-like"/>
</dbReference>
<evidence type="ECO:0000313" key="1">
    <source>
        <dbReference type="EMBL" id="KAK4549718.1"/>
    </source>
</evidence>
<dbReference type="Proteomes" id="UP001324427">
    <property type="component" value="Unassembled WGS sequence"/>
</dbReference>
<proteinExistence type="predicted"/>
<protein>
    <submittedName>
        <fullName evidence="1">Uncharacterized protein</fullName>
    </submittedName>
</protein>